<gene>
    <name evidence="1" type="ORF">SAMN05421730_105620</name>
</gene>
<name>A0A1D3TZ24_9FIRM</name>
<dbReference type="SUPFAM" id="SSF52540">
    <property type="entry name" value="P-loop containing nucleoside triphosphate hydrolases"/>
    <property type="match status" value="1"/>
</dbReference>
<dbReference type="InterPro" id="IPR027417">
    <property type="entry name" value="P-loop_NTPase"/>
</dbReference>
<dbReference type="STRING" id="1619234.SAMN05421730_105620"/>
<dbReference type="EMBL" id="FMKA01000056">
    <property type="protein sequence ID" value="SCP99751.1"/>
    <property type="molecule type" value="Genomic_DNA"/>
</dbReference>
<protein>
    <submittedName>
        <fullName evidence="1">Uncharacterized protein</fullName>
    </submittedName>
</protein>
<reference evidence="1 2" key="1">
    <citation type="submission" date="2016-09" db="EMBL/GenBank/DDBJ databases">
        <authorList>
            <person name="Capua I."/>
            <person name="De Benedictis P."/>
            <person name="Joannis T."/>
            <person name="Lombin L.H."/>
            <person name="Cattoli G."/>
        </authorList>
    </citation>
    <scope>NUCLEOTIDE SEQUENCE [LARGE SCALE GENOMIC DNA]</scope>
    <source>
        <strain evidence="1 2">GluBS11</strain>
    </source>
</reference>
<accession>A0A1D3TZ24</accession>
<dbReference type="AlphaFoldDB" id="A0A1D3TZ24"/>
<keyword evidence="2" id="KW-1185">Reference proteome</keyword>
<organism evidence="1 2">
    <name type="scientific">Anaerobium acetethylicum</name>
    <dbReference type="NCBI Taxonomy" id="1619234"/>
    <lineage>
        <taxon>Bacteria</taxon>
        <taxon>Bacillati</taxon>
        <taxon>Bacillota</taxon>
        <taxon>Clostridia</taxon>
        <taxon>Lachnospirales</taxon>
        <taxon>Lachnospiraceae</taxon>
        <taxon>Anaerobium</taxon>
    </lineage>
</organism>
<dbReference type="Proteomes" id="UP000199315">
    <property type="component" value="Unassembled WGS sequence"/>
</dbReference>
<evidence type="ECO:0000313" key="1">
    <source>
        <dbReference type="EMBL" id="SCP99751.1"/>
    </source>
</evidence>
<sequence length="106" mass="12467">MQNSIIICTSNFLSEKHIKEQLGDPIYSRFDAVIEFEPLSKKSLMIITQKEYKKQFDKLDEEEKELVVESGIYEKIMKVSDKLDNARQIRRIIREAFSSIIINNLL</sequence>
<evidence type="ECO:0000313" key="2">
    <source>
        <dbReference type="Proteomes" id="UP000199315"/>
    </source>
</evidence>
<proteinExistence type="predicted"/>